<dbReference type="Proteomes" id="UP001311232">
    <property type="component" value="Unassembled WGS sequence"/>
</dbReference>
<protein>
    <submittedName>
        <fullName evidence="1">Uncharacterized protein</fullName>
    </submittedName>
</protein>
<dbReference type="EMBL" id="JAHHUM010002974">
    <property type="protein sequence ID" value="KAK5598995.1"/>
    <property type="molecule type" value="Genomic_DNA"/>
</dbReference>
<name>A0AAV9QR95_9TELE</name>
<keyword evidence="2" id="KW-1185">Reference proteome</keyword>
<reference evidence="1 2" key="1">
    <citation type="submission" date="2021-06" db="EMBL/GenBank/DDBJ databases">
        <authorList>
            <person name="Palmer J.M."/>
        </authorList>
    </citation>
    <scope>NUCLEOTIDE SEQUENCE [LARGE SCALE GENOMIC DNA]</scope>
    <source>
        <strain evidence="1 2">MEX-2019</strain>
        <tissue evidence="1">Muscle</tissue>
    </source>
</reference>
<evidence type="ECO:0000313" key="1">
    <source>
        <dbReference type="EMBL" id="KAK5598995.1"/>
    </source>
</evidence>
<evidence type="ECO:0000313" key="2">
    <source>
        <dbReference type="Proteomes" id="UP001311232"/>
    </source>
</evidence>
<proteinExistence type="predicted"/>
<accession>A0AAV9QR95</accession>
<gene>
    <name evidence="1" type="ORF">CRENBAI_000462</name>
</gene>
<organism evidence="1 2">
    <name type="scientific">Crenichthys baileyi</name>
    <name type="common">White River springfish</name>
    <dbReference type="NCBI Taxonomy" id="28760"/>
    <lineage>
        <taxon>Eukaryota</taxon>
        <taxon>Metazoa</taxon>
        <taxon>Chordata</taxon>
        <taxon>Craniata</taxon>
        <taxon>Vertebrata</taxon>
        <taxon>Euteleostomi</taxon>
        <taxon>Actinopterygii</taxon>
        <taxon>Neopterygii</taxon>
        <taxon>Teleostei</taxon>
        <taxon>Neoteleostei</taxon>
        <taxon>Acanthomorphata</taxon>
        <taxon>Ovalentaria</taxon>
        <taxon>Atherinomorphae</taxon>
        <taxon>Cyprinodontiformes</taxon>
        <taxon>Goodeidae</taxon>
        <taxon>Crenichthys</taxon>
    </lineage>
</organism>
<comment type="caution">
    <text evidence="1">The sequence shown here is derived from an EMBL/GenBank/DDBJ whole genome shotgun (WGS) entry which is preliminary data.</text>
</comment>
<dbReference type="AlphaFoldDB" id="A0AAV9QR95"/>
<sequence>MTVKLPFWFRSPACSVFPAHSLDVSHPSHKKRHMTCRVGSVELADINSSPQKDQEGAVKFRFHILDVSVKISRLCVNQAELYVGRSHVREGGVFRRSSGADWRSSRSRLRWMYRF</sequence>